<name>A0A1T4TIE7_9BACT</name>
<dbReference type="Gene3D" id="3.40.1760.20">
    <property type="match status" value="1"/>
</dbReference>
<organism evidence="1 2">
    <name type="scientific">Chitinophaga eiseniae</name>
    <dbReference type="NCBI Taxonomy" id="634771"/>
    <lineage>
        <taxon>Bacteria</taxon>
        <taxon>Pseudomonadati</taxon>
        <taxon>Bacteroidota</taxon>
        <taxon>Chitinophagia</taxon>
        <taxon>Chitinophagales</taxon>
        <taxon>Chitinophagaceae</taxon>
        <taxon>Chitinophaga</taxon>
    </lineage>
</organism>
<accession>A0A1T4TIE7</accession>
<reference evidence="2" key="1">
    <citation type="submission" date="2017-02" db="EMBL/GenBank/DDBJ databases">
        <authorList>
            <person name="Varghese N."/>
            <person name="Submissions S."/>
        </authorList>
    </citation>
    <scope>NUCLEOTIDE SEQUENCE [LARGE SCALE GENOMIC DNA]</scope>
    <source>
        <strain evidence="2">DSM 22224</strain>
    </source>
</reference>
<sequence length="125" mass="14808">MERKYPIYVPEEHVNEDEMEHWEVIDWCVNNLSDSTTNAMFLILDDVYMLTYNSQVLNIINEENNGMLESAEDDWIFSQEVKNNVLGRLLELRVYVSGREKEIVEGIVKLLELAIRTKKNVYFIF</sequence>
<gene>
    <name evidence="1" type="ORF">SAMN04488128_105157</name>
</gene>
<evidence type="ECO:0000313" key="1">
    <source>
        <dbReference type="EMBL" id="SKA40266.1"/>
    </source>
</evidence>
<dbReference type="RefSeq" id="WP_078671971.1">
    <property type="nucleotide sequence ID" value="NZ_FUWZ01000005.1"/>
</dbReference>
<protein>
    <submittedName>
        <fullName evidence="1">Uncharacterized protein</fullName>
    </submittedName>
</protein>
<dbReference type="AlphaFoldDB" id="A0A1T4TIE7"/>
<dbReference type="OrthoDB" id="678392at2"/>
<dbReference type="EMBL" id="FUWZ01000005">
    <property type="protein sequence ID" value="SKA40266.1"/>
    <property type="molecule type" value="Genomic_DNA"/>
</dbReference>
<keyword evidence="2" id="KW-1185">Reference proteome</keyword>
<dbReference type="InterPro" id="IPR038223">
    <property type="entry name" value="DMP12_sf"/>
</dbReference>
<evidence type="ECO:0000313" key="2">
    <source>
        <dbReference type="Proteomes" id="UP000190367"/>
    </source>
</evidence>
<proteinExistence type="predicted"/>
<dbReference type="Proteomes" id="UP000190367">
    <property type="component" value="Unassembled WGS sequence"/>
</dbReference>